<organism evidence="1 2">
    <name type="scientific">Ruminiclostridium cellulolyticum (strain ATCC 35319 / DSM 5812 / JCM 6584 / H10)</name>
    <name type="common">Clostridium cellulolyticum</name>
    <dbReference type="NCBI Taxonomy" id="394503"/>
    <lineage>
        <taxon>Bacteria</taxon>
        <taxon>Bacillati</taxon>
        <taxon>Bacillota</taxon>
        <taxon>Clostridia</taxon>
        <taxon>Eubacteriales</taxon>
        <taxon>Oscillospiraceae</taxon>
        <taxon>Ruminiclostridium</taxon>
    </lineage>
</organism>
<dbReference type="AlphaFoldDB" id="B8I0Y7"/>
<evidence type="ECO:0008006" key="3">
    <source>
        <dbReference type="Google" id="ProtNLM"/>
    </source>
</evidence>
<sequence>MLLDTFQGYNCYSSALGEYAKQKNIDQVENIILSQWSFFFDEEQFYKNQWYTGAADGPVDVVLNEDLRNFANIEVLEHISSESQAIDEGRKVLEKHGLQIVLMDFYYMNSFNWKSLSRFNVTREHDPHFAVLTQINENSVHIIDPYYHHEENMSMEDFIKSRNSMTKQGKISFNSYEIFSNGTKKSNIKELLYYRFNRYLQEKMFGKITQFGQVVKKQLDNKDRKWAFTGYNCLNSVVYQHQNLINLQKKFSLEMPPNLQELLDNWALIRKKLFEYYSRGSYNTEEISNLICKVASSEEQFAQEVLKVL</sequence>
<name>B8I0Y7_RUMCH</name>
<dbReference type="HOGENOM" id="CLU_899266_0_0_9"/>
<accession>B8I0Y7</accession>
<dbReference type="Proteomes" id="UP000001349">
    <property type="component" value="Chromosome"/>
</dbReference>
<evidence type="ECO:0000313" key="2">
    <source>
        <dbReference type="Proteomes" id="UP000001349"/>
    </source>
</evidence>
<dbReference type="EMBL" id="CP001348">
    <property type="protein sequence ID" value="ACL77543.1"/>
    <property type="molecule type" value="Genomic_DNA"/>
</dbReference>
<keyword evidence="2" id="KW-1185">Reference proteome</keyword>
<dbReference type="KEGG" id="cce:Ccel_3254"/>
<evidence type="ECO:0000313" key="1">
    <source>
        <dbReference type="EMBL" id="ACL77543.1"/>
    </source>
</evidence>
<proteinExistence type="predicted"/>
<reference evidence="1 2" key="1">
    <citation type="submission" date="2009-01" db="EMBL/GenBank/DDBJ databases">
        <title>Complete sequence of Clostridium cellulolyticum H10.</title>
        <authorList>
            <consortium name="US DOE Joint Genome Institute"/>
            <person name="Lucas S."/>
            <person name="Copeland A."/>
            <person name="Lapidus A."/>
            <person name="Glavina del Rio T."/>
            <person name="Dalin E."/>
            <person name="Tice H."/>
            <person name="Bruce D."/>
            <person name="Goodwin L."/>
            <person name="Pitluck S."/>
            <person name="Chertkov O."/>
            <person name="Saunders E."/>
            <person name="Brettin T."/>
            <person name="Detter J.C."/>
            <person name="Han C."/>
            <person name="Larimer F."/>
            <person name="Land M."/>
            <person name="Hauser L."/>
            <person name="Kyrpides N."/>
            <person name="Ivanova N."/>
            <person name="Zhou J."/>
            <person name="Richardson P."/>
        </authorList>
    </citation>
    <scope>NUCLEOTIDE SEQUENCE [LARGE SCALE GENOMIC DNA]</scope>
    <source>
        <strain evidence="2">ATCC 35319 / DSM 5812 / JCM 6584 / H10</strain>
    </source>
</reference>
<protein>
    <recommendedName>
        <fullName evidence="3">Butirosin biosynthesis protein H N-terminal domain-containing protein</fullName>
    </recommendedName>
</protein>
<dbReference type="STRING" id="394503.Ccel_3254"/>
<gene>
    <name evidence="1" type="ordered locus">Ccel_3254</name>
</gene>